<keyword evidence="1 5" id="KW-0732">Signal</keyword>
<evidence type="ECO:0000256" key="3">
    <source>
        <dbReference type="ARBA" id="ARBA00023180"/>
    </source>
</evidence>
<dbReference type="GeneTree" id="ENSGT00950000182930"/>
<dbReference type="AlphaFoldDB" id="A0A2I2YE50"/>
<dbReference type="CDD" id="cd00042">
    <property type="entry name" value="CY"/>
    <property type="match status" value="1"/>
</dbReference>
<dbReference type="PANTHER" id="PTHR13814">
    <property type="entry name" value="FETUIN"/>
    <property type="match status" value="1"/>
</dbReference>
<name>A0A2I2YE50_GORGO</name>
<evidence type="ECO:0000313" key="7">
    <source>
        <dbReference type="Ensembl" id="ENSGGOP00000033208.1"/>
    </source>
</evidence>
<feature type="chain" id="PRO_5014151866" evidence="5">
    <location>
        <begin position="19"/>
        <end position="317"/>
    </location>
</feature>
<reference evidence="8" key="1">
    <citation type="submission" date="2011-05" db="EMBL/GenBank/DDBJ databases">
        <title>Insights into the evolution of the great apes provided by the gorilla genome.</title>
        <authorList>
            <person name="Scally A."/>
        </authorList>
    </citation>
    <scope>NUCLEOTIDE SEQUENCE [LARGE SCALE GENOMIC DNA]</scope>
</reference>
<dbReference type="SUPFAM" id="SSF54403">
    <property type="entry name" value="Cystatin/monellin"/>
    <property type="match status" value="2"/>
</dbReference>
<accession>A0A2I2YE50</accession>
<reference evidence="7" key="3">
    <citation type="submission" date="2025-08" db="UniProtKB">
        <authorList>
            <consortium name="Ensembl"/>
        </authorList>
    </citation>
    <scope>IDENTIFICATION</scope>
</reference>
<feature type="compositionally biased region" description="Basic and acidic residues" evidence="4">
    <location>
        <begin position="245"/>
        <end position="255"/>
    </location>
</feature>
<evidence type="ECO:0000256" key="2">
    <source>
        <dbReference type="ARBA" id="ARBA00023157"/>
    </source>
</evidence>
<dbReference type="Gene3D" id="3.10.450.10">
    <property type="match status" value="1"/>
</dbReference>
<feature type="region of interest" description="Disordered" evidence="4">
    <location>
        <begin position="200"/>
        <end position="255"/>
    </location>
</feature>
<dbReference type="Bgee" id="ENSGGOG00000003711">
    <property type="expression patterns" value="Expressed in liver and 2 other cell types or tissues"/>
</dbReference>
<feature type="compositionally biased region" description="Polar residues" evidence="4">
    <location>
        <begin position="221"/>
        <end position="230"/>
    </location>
</feature>
<dbReference type="PROSITE" id="PS51530">
    <property type="entry name" value="CYSTATIN_FETUIN_B"/>
    <property type="match status" value="1"/>
</dbReference>
<feature type="signal peptide" evidence="5">
    <location>
        <begin position="1"/>
        <end position="18"/>
    </location>
</feature>
<dbReference type="PANTHER" id="PTHR13814:SF10">
    <property type="entry name" value="FETUIN-B"/>
    <property type="match status" value="1"/>
</dbReference>
<reference evidence="7" key="4">
    <citation type="submission" date="2025-09" db="UniProtKB">
        <authorList>
            <consortium name="Ensembl"/>
        </authorList>
    </citation>
    <scope>IDENTIFICATION</scope>
</reference>
<dbReference type="GO" id="GO:0004869">
    <property type="term" value="F:cysteine-type endopeptidase inhibitor activity"/>
    <property type="evidence" value="ECO:0007669"/>
    <property type="project" value="InterPro"/>
</dbReference>
<dbReference type="InterPro" id="IPR000010">
    <property type="entry name" value="Cystatin_dom"/>
</dbReference>
<dbReference type="InterPro" id="IPR046350">
    <property type="entry name" value="Cystatin_sf"/>
</dbReference>
<dbReference type="Ensembl" id="ENSGGOT00000043740.1">
    <property type="protein sequence ID" value="ENSGGOP00000033208.1"/>
    <property type="gene ID" value="ENSGGOG00000003711.3"/>
</dbReference>
<evidence type="ECO:0000256" key="4">
    <source>
        <dbReference type="SAM" id="MobiDB-lite"/>
    </source>
</evidence>
<gene>
    <name evidence="7" type="primary">FETUB</name>
</gene>
<feature type="domain" description="Cystatin fetuin-B-type" evidence="6">
    <location>
        <begin position="84"/>
        <end position="190"/>
    </location>
</feature>
<evidence type="ECO:0000259" key="6">
    <source>
        <dbReference type="PROSITE" id="PS51530"/>
    </source>
</evidence>
<dbReference type="SMART" id="SM00043">
    <property type="entry name" value="CY"/>
    <property type="match status" value="1"/>
</dbReference>
<protein>
    <submittedName>
        <fullName evidence="7">Fetuin B</fullName>
    </submittedName>
</protein>
<evidence type="ECO:0000256" key="5">
    <source>
        <dbReference type="SAM" id="SignalP"/>
    </source>
</evidence>
<keyword evidence="8" id="KW-1185">Reference proteome</keyword>
<keyword evidence="3" id="KW-0325">Glycoprotein</keyword>
<keyword evidence="2" id="KW-1015">Disulfide bond</keyword>
<organism evidence="7 8">
    <name type="scientific">Gorilla gorilla gorilla</name>
    <name type="common">Western lowland gorilla</name>
    <dbReference type="NCBI Taxonomy" id="9595"/>
    <lineage>
        <taxon>Eukaryota</taxon>
        <taxon>Metazoa</taxon>
        <taxon>Chordata</taxon>
        <taxon>Craniata</taxon>
        <taxon>Vertebrata</taxon>
        <taxon>Euteleostomi</taxon>
        <taxon>Mammalia</taxon>
        <taxon>Eutheria</taxon>
        <taxon>Euarchontoglires</taxon>
        <taxon>Primates</taxon>
        <taxon>Haplorrhini</taxon>
        <taxon>Catarrhini</taxon>
        <taxon>Hominidae</taxon>
        <taxon>Gorilla</taxon>
    </lineage>
</organism>
<dbReference type="InterPro" id="IPR050735">
    <property type="entry name" value="Kininogen_Fetuin_HRG"/>
</dbReference>
<feature type="region of interest" description="Disordered" evidence="4">
    <location>
        <begin position="298"/>
        <end position="317"/>
    </location>
</feature>
<reference evidence="7 8" key="2">
    <citation type="journal article" date="2012" name="Nature">
        <title>Insights into hominid evolution from the gorilla genome sequence.</title>
        <authorList>
            <person name="Scally A."/>
            <person name="Dutheil J.Y."/>
            <person name="Hillier L.W."/>
            <person name="Jordan G.E."/>
            <person name="Goodhead I."/>
            <person name="Herrero J."/>
            <person name="Hobolth A."/>
            <person name="Lappalainen T."/>
            <person name="Mailund T."/>
            <person name="Marques-Bonet T."/>
            <person name="McCarthy S."/>
            <person name="Montgomery S.H."/>
            <person name="Schwalie P.C."/>
            <person name="Tang Y.A."/>
            <person name="Ward M.C."/>
            <person name="Xue Y."/>
            <person name="Yngvadottir B."/>
            <person name="Alkan C."/>
            <person name="Andersen L.N."/>
            <person name="Ayub Q."/>
            <person name="Ball E.V."/>
            <person name="Beal K."/>
            <person name="Bradley B.J."/>
            <person name="Chen Y."/>
            <person name="Clee C.M."/>
            <person name="Fitzgerald S."/>
            <person name="Graves T.A."/>
            <person name="Gu Y."/>
            <person name="Heath P."/>
            <person name="Heger A."/>
            <person name="Karakoc E."/>
            <person name="Kolb-Kokocinski A."/>
            <person name="Laird G.K."/>
            <person name="Lunter G."/>
            <person name="Meader S."/>
            <person name="Mort M."/>
            <person name="Mullikin J.C."/>
            <person name="Munch K."/>
            <person name="O'Connor T.D."/>
            <person name="Phillips A.D."/>
            <person name="Prado-Martinez J."/>
            <person name="Rogers A.S."/>
            <person name="Sajjadian S."/>
            <person name="Schmidt D."/>
            <person name="Shaw K."/>
            <person name="Simpson J.T."/>
            <person name="Stenson P.D."/>
            <person name="Turner D.J."/>
            <person name="Vigilant L."/>
            <person name="Vilella A.J."/>
            <person name="Whitener W."/>
            <person name="Zhu B."/>
            <person name="Cooper D.N."/>
            <person name="de Jong P."/>
            <person name="Dermitzakis E.T."/>
            <person name="Eichler E.E."/>
            <person name="Flicek P."/>
            <person name="Goldman N."/>
            <person name="Mundy N.I."/>
            <person name="Ning Z."/>
            <person name="Odom D.T."/>
            <person name="Ponting C.P."/>
            <person name="Quail M.A."/>
            <person name="Ryder O.A."/>
            <person name="Searle S.M."/>
            <person name="Warren W.C."/>
            <person name="Wilson R.K."/>
            <person name="Schierup M.H."/>
            <person name="Rogers J."/>
            <person name="Tyler-Smith C."/>
            <person name="Durbin R."/>
        </authorList>
    </citation>
    <scope>NUCLEOTIDE SEQUENCE [LARGE SCALE GENOMIC DNA]</scope>
</reference>
<dbReference type="Proteomes" id="UP000001519">
    <property type="component" value="Chromosome 3"/>
</dbReference>
<dbReference type="Pfam" id="PF00031">
    <property type="entry name" value="Cystatin"/>
    <property type="match status" value="1"/>
</dbReference>
<sequence>MGLLLPLALCILVLCCGAMSPPQLALNPSALLSRGCNDSDVLAVAGFALRDINKDRKDGYVLRLNRVNDAQEYRQAISKKKIYMTCPDCPSSIPTDSSNRQVLEAATESLAKYNNENTSKQYSLFKVTRASSQWVVGPSYFVEYLIKESPCTKSQASSCSLQSSDSVPVGLCKGSLTRTHWEKFVSVTCDFFELQAPATGSENSAVNQKPTNLPKVEESQQKNTPPTDSPSKAGPRGSVQYLPELDDKNSQEKGPQEAFPVHLDLTTNPQGETLDISFLFLEPMEEKLVVLPFPKEKARTAECPGPAQNASPLVLPP</sequence>
<dbReference type="EMBL" id="CABD030026094">
    <property type="status" value="NOT_ANNOTATED_CDS"/>
    <property type="molecule type" value="Genomic_DNA"/>
</dbReference>
<dbReference type="InterPro" id="IPR025764">
    <property type="entry name" value="Cystatin_Fetuin_B"/>
</dbReference>
<dbReference type="FunFam" id="3.10.450.10:FF:000022">
    <property type="entry name" value="Fetuin B"/>
    <property type="match status" value="1"/>
</dbReference>
<evidence type="ECO:0000256" key="1">
    <source>
        <dbReference type="ARBA" id="ARBA00022729"/>
    </source>
</evidence>
<feature type="compositionally biased region" description="Polar residues" evidence="4">
    <location>
        <begin position="200"/>
        <end position="211"/>
    </location>
</feature>
<proteinExistence type="predicted"/>
<evidence type="ECO:0000313" key="8">
    <source>
        <dbReference type="Proteomes" id="UP000001519"/>
    </source>
</evidence>